<keyword evidence="3" id="KW-1185">Reference proteome</keyword>
<dbReference type="EMBL" id="BGPR01019372">
    <property type="protein sequence ID" value="GBN81720.1"/>
    <property type="molecule type" value="Genomic_DNA"/>
</dbReference>
<reference evidence="2 3" key="1">
    <citation type="journal article" date="2019" name="Sci. Rep.">
        <title>Orb-weaving spider Araneus ventricosus genome elucidates the spidroin gene catalogue.</title>
        <authorList>
            <person name="Kono N."/>
            <person name="Nakamura H."/>
            <person name="Ohtoshi R."/>
            <person name="Moran D.A.P."/>
            <person name="Shinohara A."/>
            <person name="Yoshida Y."/>
            <person name="Fujiwara M."/>
            <person name="Mori M."/>
            <person name="Tomita M."/>
            <person name="Arakawa K."/>
        </authorList>
    </citation>
    <scope>NUCLEOTIDE SEQUENCE [LARGE SCALE GENOMIC DNA]</scope>
</reference>
<evidence type="ECO:0000259" key="1">
    <source>
        <dbReference type="PROSITE" id="PS50879"/>
    </source>
</evidence>
<feature type="domain" description="RNase H type-1" evidence="1">
    <location>
        <begin position="16"/>
        <end position="143"/>
    </location>
</feature>
<accession>A0A4Y2S3C1</accession>
<comment type="caution">
    <text evidence="2">The sequence shown here is derived from an EMBL/GenBank/DDBJ whole genome shotgun (WGS) entry which is preliminary data.</text>
</comment>
<organism evidence="2 3">
    <name type="scientific">Araneus ventricosus</name>
    <name type="common">Orbweaver spider</name>
    <name type="synonym">Epeira ventricosa</name>
    <dbReference type="NCBI Taxonomy" id="182803"/>
    <lineage>
        <taxon>Eukaryota</taxon>
        <taxon>Metazoa</taxon>
        <taxon>Ecdysozoa</taxon>
        <taxon>Arthropoda</taxon>
        <taxon>Chelicerata</taxon>
        <taxon>Arachnida</taxon>
        <taxon>Araneae</taxon>
        <taxon>Araneomorphae</taxon>
        <taxon>Entelegynae</taxon>
        <taxon>Araneoidea</taxon>
        <taxon>Araneidae</taxon>
        <taxon>Araneus</taxon>
    </lineage>
</organism>
<dbReference type="InterPro" id="IPR036397">
    <property type="entry name" value="RNaseH_sf"/>
</dbReference>
<dbReference type="Gene3D" id="3.30.420.10">
    <property type="entry name" value="Ribonuclease H-like superfamily/Ribonuclease H"/>
    <property type="match status" value="1"/>
</dbReference>
<dbReference type="OrthoDB" id="6514649at2759"/>
<gene>
    <name evidence="2" type="ORF">AVEN_158266_1</name>
</gene>
<dbReference type="CDD" id="cd09276">
    <property type="entry name" value="Rnase_HI_RT_non_LTR"/>
    <property type="match status" value="1"/>
</dbReference>
<dbReference type="GO" id="GO:0004523">
    <property type="term" value="F:RNA-DNA hybrid ribonuclease activity"/>
    <property type="evidence" value="ECO:0007669"/>
    <property type="project" value="InterPro"/>
</dbReference>
<name>A0A4Y2S3C1_ARAVE</name>
<dbReference type="Pfam" id="PF00075">
    <property type="entry name" value="RNase_H"/>
    <property type="match status" value="1"/>
</dbReference>
<evidence type="ECO:0000313" key="3">
    <source>
        <dbReference type="Proteomes" id="UP000499080"/>
    </source>
</evidence>
<dbReference type="GO" id="GO:0003676">
    <property type="term" value="F:nucleic acid binding"/>
    <property type="evidence" value="ECO:0007669"/>
    <property type="project" value="InterPro"/>
</dbReference>
<dbReference type="SUPFAM" id="SSF53098">
    <property type="entry name" value="Ribonuclease H-like"/>
    <property type="match status" value="1"/>
</dbReference>
<dbReference type="PROSITE" id="PS50879">
    <property type="entry name" value="RNASE_H_1"/>
    <property type="match status" value="1"/>
</dbReference>
<dbReference type="InterPro" id="IPR012337">
    <property type="entry name" value="RNaseH-like_sf"/>
</dbReference>
<protein>
    <recommendedName>
        <fullName evidence="1">RNase H type-1 domain-containing protein</fullName>
    </recommendedName>
</protein>
<dbReference type="InterPro" id="IPR002156">
    <property type="entry name" value="RNaseH_domain"/>
</dbReference>
<sequence>MTFNEFHAHQRRINTDSKGLNIYTDGSKMDGNSDSVFVALQDNTQLHEWMVKFQPENSLFQAELLAIYDAIIWAIEQNVVCNIWSDSMPSLLVIKSLKTTNKTAKTVQTLLSQYPNITIYWNKAHNGHLGNEKAYQSAKRATIEETALNLHKLVSFLKKTLEQFSLGSWNREWEEGTTSRHTFGVLPKVALISRQWSRNELIFVTGPR</sequence>
<evidence type="ECO:0000313" key="2">
    <source>
        <dbReference type="EMBL" id="GBN81720.1"/>
    </source>
</evidence>
<dbReference type="Proteomes" id="UP000499080">
    <property type="component" value="Unassembled WGS sequence"/>
</dbReference>
<proteinExistence type="predicted"/>
<dbReference type="AlphaFoldDB" id="A0A4Y2S3C1"/>